<organism evidence="1 2">
    <name type="scientific">Pristionchus pacificus</name>
    <name type="common">Parasitic nematode worm</name>
    <dbReference type="NCBI Taxonomy" id="54126"/>
    <lineage>
        <taxon>Eukaryota</taxon>
        <taxon>Metazoa</taxon>
        <taxon>Ecdysozoa</taxon>
        <taxon>Nematoda</taxon>
        <taxon>Chromadorea</taxon>
        <taxon>Rhabditida</taxon>
        <taxon>Rhabditina</taxon>
        <taxon>Diplogasteromorpha</taxon>
        <taxon>Diplogasteroidea</taxon>
        <taxon>Neodiplogasteridae</taxon>
        <taxon>Pristionchus</taxon>
    </lineage>
</organism>
<name>A0A2A6B4T0_PRIPA</name>
<evidence type="ECO:0000313" key="2">
    <source>
        <dbReference type="Proteomes" id="UP000005239"/>
    </source>
</evidence>
<gene>
    <name evidence="1" type="primary">WBGene00272265</name>
</gene>
<dbReference type="EnsemblMetazoa" id="PPA33896.1">
    <property type="protein sequence ID" value="PPA33896.1"/>
    <property type="gene ID" value="WBGene00272265"/>
</dbReference>
<keyword evidence="2" id="KW-1185">Reference proteome</keyword>
<protein>
    <submittedName>
        <fullName evidence="1">Uncharacterized protein</fullName>
    </submittedName>
</protein>
<evidence type="ECO:0000313" key="1">
    <source>
        <dbReference type="EnsemblMetazoa" id="PPA33896.1"/>
    </source>
</evidence>
<accession>A0A8R1YMG5</accession>
<sequence>MPRIFLDSRSLPFQYPSSSSLLYSLATHSKKPIVTGPIAKRIWEIWIVPDFMKYKCDEGWTTIVKYRDGGESAYAAPYGE</sequence>
<accession>A0A2A6B4T0</accession>
<dbReference type="AlphaFoldDB" id="A0A2A6B4T0"/>
<reference evidence="2" key="1">
    <citation type="journal article" date="2008" name="Nat. Genet.">
        <title>The Pristionchus pacificus genome provides a unique perspective on nematode lifestyle and parasitism.</title>
        <authorList>
            <person name="Dieterich C."/>
            <person name="Clifton S.W."/>
            <person name="Schuster L.N."/>
            <person name="Chinwalla A."/>
            <person name="Delehaunty K."/>
            <person name="Dinkelacker I."/>
            <person name="Fulton L."/>
            <person name="Fulton R."/>
            <person name="Godfrey J."/>
            <person name="Minx P."/>
            <person name="Mitreva M."/>
            <person name="Roeseler W."/>
            <person name="Tian H."/>
            <person name="Witte H."/>
            <person name="Yang S.P."/>
            <person name="Wilson R.K."/>
            <person name="Sommer R.J."/>
        </authorList>
    </citation>
    <scope>NUCLEOTIDE SEQUENCE [LARGE SCALE GENOMIC DNA]</scope>
    <source>
        <strain evidence="2">PS312</strain>
    </source>
</reference>
<dbReference type="Proteomes" id="UP000005239">
    <property type="component" value="Unassembled WGS sequence"/>
</dbReference>
<proteinExistence type="predicted"/>
<reference evidence="1" key="2">
    <citation type="submission" date="2022-06" db="UniProtKB">
        <authorList>
            <consortium name="EnsemblMetazoa"/>
        </authorList>
    </citation>
    <scope>IDENTIFICATION</scope>
    <source>
        <strain evidence="1">PS312</strain>
    </source>
</reference>